<dbReference type="PROSITE" id="PS51409">
    <property type="entry name" value="ARGINASE_2"/>
    <property type="match status" value="1"/>
</dbReference>
<keyword evidence="5" id="KW-1185">Reference proteome</keyword>
<keyword evidence="1" id="KW-0479">Metal-binding</keyword>
<gene>
    <name evidence="4" type="ORF">JF922_09180</name>
</gene>
<dbReference type="InterPro" id="IPR023696">
    <property type="entry name" value="Ureohydrolase_dom_sf"/>
</dbReference>
<evidence type="ECO:0000256" key="3">
    <source>
        <dbReference type="PROSITE-ProRule" id="PRU00742"/>
    </source>
</evidence>
<dbReference type="GO" id="GO:0046872">
    <property type="term" value="F:metal ion binding"/>
    <property type="evidence" value="ECO:0007669"/>
    <property type="project" value="UniProtKB-KW"/>
</dbReference>
<reference evidence="4" key="1">
    <citation type="submission" date="2020-10" db="EMBL/GenBank/DDBJ databases">
        <title>Ca. Dormibacterota MAGs.</title>
        <authorList>
            <person name="Montgomery K."/>
        </authorList>
    </citation>
    <scope>NUCLEOTIDE SEQUENCE [LARGE SCALE GENOMIC DNA]</scope>
    <source>
        <strain evidence="4">SC8812_S17_10</strain>
    </source>
</reference>
<evidence type="ECO:0000256" key="1">
    <source>
        <dbReference type="ARBA" id="ARBA00022723"/>
    </source>
</evidence>
<evidence type="ECO:0000256" key="2">
    <source>
        <dbReference type="ARBA" id="ARBA00022801"/>
    </source>
</evidence>
<sequence>MSEETPTVYGSTPTLFRRPLMPAGERIEGADVAVLGIPWRAPNPAGRSSLNYEGSLLTPTYFRSNSVSFGGYLPELELDVFEHLRMVDLGDADIVADMATSLRNVEGRVAEAVEAGCMMVTIGGNSGVSTYPVLKAIADLAGGPTAVLNLDAHHDNFRGEWEEDDPRDPRWAESWARRILGLQGVEPERYFHFGLRGAVNDRDTFLRFTERGVRREHILTYRDLKAARREGYDGWARRLAETITEGAAKVWICVDPDVLNMGSNPDFGDEPLGPTNEEVIELFYQVGCQAGRERFGGISFGAVPFTATSLHYACYYFILYALAGVAAGAAAPHE</sequence>
<dbReference type="AlphaFoldDB" id="A0A934K0E7"/>
<dbReference type="PANTHER" id="PTHR11358:SF26">
    <property type="entry name" value="GUANIDINO ACID HYDROLASE, MITOCHONDRIAL"/>
    <property type="match status" value="1"/>
</dbReference>
<dbReference type="PANTHER" id="PTHR11358">
    <property type="entry name" value="ARGINASE/AGMATINASE"/>
    <property type="match status" value="1"/>
</dbReference>
<dbReference type="Gene3D" id="3.40.800.10">
    <property type="entry name" value="Ureohydrolase domain"/>
    <property type="match status" value="1"/>
</dbReference>
<dbReference type="Proteomes" id="UP000612893">
    <property type="component" value="Unassembled WGS sequence"/>
</dbReference>
<dbReference type="GO" id="GO:0016813">
    <property type="term" value="F:hydrolase activity, acting on carbon-nitrogen (but not peptide) bonds, in linear amidines"/>
    <property type="evidence" value="ECO:0007669"/>
    <property type="project" value="UniProtKB-ARBA"/>
</dbReference>
<dbReference type="EMBL" id="JAEKNR010000100">
    <property type="protein sequence ID" value="MBJ7598242.1"/>
    <property type="molecule type" value="Genomic_DNA"/>
</dbReference>
<accession>A0A934K0E7</accession>
<evidence type="ECO:0000313" key="4">
    <source>
        <dbReference type="EMBL" id="MBJ7598242.1"/>
    </source>
</evidence>
<protein>
    <submittedName>
        <fullName evidence="4">Arginase family protein</fullName>
    </submittedName>
</protein>
<proteinExistence type="inferred from homology"/>
<dbReference type="SUPFAM" id="SSF52768">
    <property type="entry name" value="Arginase/deacetylase"/>
    <property type="match status" value="1"/>
</dbReference>
<evidence type="ECO:0000313" key="5">
    <source>
        <dbReference type="Proteomes" id="UP000612893"/>
    </source>
</evidence>
<dbReference type="RefSeq" id="WP_338201084.1">
    <property type="nucleotide sequence ID" value="NZ_JAEKNR010000100.1"/>
</dbReference>
<dbReference type="InterPro" id="IPR006035">
    <property type="entry name" value="Ureohydrolase"/>
</dbReference>
<organism evidence="4 5">
    <name type="scientific">Candidatus Nephthysia bennettiae</name>
    <dbReference type="NCBI Taxonomy" id="3127016"/>
    <lineage>
        <taxon>Bacteria</taxon>
        <taxon>Bacillati</taxon>
        <taxon>Candidatus Dormiibacterota</taxon>
        <taxon>Candidatus Dormibacteria</taxon>
        <taxon>Candidatus Dormibacterales</taxon>
        <taxon>Candidatus Dormibacteraceae</taxon>
        <taxon>Candidatus Nephthysia</taxon>
    </lineage>
</organism>
<comment type="similarity">
    <text evidence="3">Belongs to the arginase family.</text>
</comment>
<dbReference type="Pfam" id="PF00491">
    <property type="entry name" value="Arginase"/>
    <property type="match status" value="1"/>
</dbReference>
<name>A0A934K0E7_9BACT</name>
<keyword evidence="2" id="KW-0378">Hydrolase</keyword>
<comment type="caution">
    <text evidence="4">The sequence shown here is derived from an EMBL/GenBank/DDBJ whole genome shotgun (WGS) entry which is preliminary data.</text>
</comment>